<evidence type="ECO:0000313" key="1">
    <source>
        <dbReference type="EMBL" id="SHN77208.1"/>
    </source>
</evidence>
<gene>
    <name evidence="1" type="ORF">SAMN02745215_02856</name>
</gene>
<dbReference type="AlphaFoldDB" id="A0A1M7U2M4"/>
<dbReference type="Pfam" id="PF05954">
    <property type="entry name" value="Phage_GPD"/>
    <property type="match status" value="1"/>
</dbReference>
<reference evidence="2" key="1">
    <citation type="submission" date="2016-12" db="EMBL/GenBank/DDBJ databases">
        <authorList>
            <person name="Varghese N."/>
            <person name="Submissions S."/>
        </authorList>
    </citation>
    <scope>NUCLEOTIDE SEQUENCE [LARGE SCALE GENOMIC DNA]</scope>
    <source>
        <strain evidence="2">DSM 11544</strain>
    </source>
</reference>
<name>A0A1M7U2M4_9FIRM</name>
<organism evidence="1 2">
    <name type="scientific">Desulfitobacterium chlororespirans DSM 11544</name>
    <dbReference type="NCBI Taxonomy" id="1121395"/>
    <lineage>
        <taxon>Bacteria</taxon>
        <taxon>Bacillati</taxon>
        <taxon>Bacillota</taxon>
        <taxon>Clostridia</taxon>
        <taxon>Eubacteriales</taxon>
        <taxon>Desulfitobacteriaceae</taxon>
        <taxon>Desulfitobacterium</taxon>
    </lineage>
</organism>
<dbReference type="RefSeq" id="WP_072773228.1">
    <property type="nucleotide sequence ID" value="NZ_FRDN01000009.1"/>
</dbReference>
<dbReference type="STRING" id="1121395.SAMN02745215_02856"/>
<accession>A0A1M7U2M4</accession>
<evidence type="ECO:0000313" key="2">
    <source>
        <dbReference type="Proteomes" id="UP000184010"/>
    </source>
</evidence>
<sequence>MNSRWTFLDLTYNKSNITAELEGHIKDWTFTDNLSGQIDDLQITLEDVDHKWLGEWFPAKGDLIEAVVYKREWKDQLQKTKIGKFEVDEIEAAGPPSDITIKALSVPESSSLRGQEKFRAWENTTLKVVAGDIAGQNGLKLYFEAGDDPKKERYEQESETDLAYLYKLCNDEGLCLKLSSGSIVILDEADYEAKPPVATIKRVSVEGDEIQVISWQAKTTLSGTYRSARVQYHDSSTKNTITASFAPPNPPKVGRVLVIKNEIKSVAEGQKLAKKKLREANKTATTVSMTVVSEKHLDAGMTIALEKFGKFDGKYIITQAVHSQSKVTLQLRRCLEGY</sequence>
<evidence type="ECO:0008006" key="3">
    <source>
        <dbReference type="Google" id="ProtNLM"/>
    </source>
</evidence>
<proteinExistence type="predicted"/>
<dbReference type="SUPFAM" id="SSF69279">
    <property type="entry name" value="Phage tail proteins"/>
    <property type="match status" value="1"/>
</dbReference>
<keyword evidence="2" id="KW-1185">Reference proteome</keyword>
<dbReference type="Proteomes" id="UP000184010">
    <property type="component" value="Unassembled WGS sequence"/>
</dbReference>
<dbReference type="EMBL" id="FRDN01000009">
    <property type="protein sequence ID" value="SHN77208.1"/>
    <property type="molecule type" value="Genomic_DNA"/>
</dbReference>
<protein>
    <recommendedName>
        <fullName evidence="3">Phage protein D</fullName>
    </recommendedName>
</protein>